<dbReference type="Proteomes" id="UP000036681">
    <property type="component" value="Unplaced"/>
</dbReference>
<evidence type="ECO:0000313" key="2">
    <source>
        <dbReference type="WBParaSite" id="ALUE_0002308101-mRNA-1"/>
    </source>
</evidence>
<name>A0A0M3IWF3_ASCLU</name>
<reference evidence="2" key="1">
    <citation type="submission" date="2017-02" db="UniProtKB">
        <authorList>
            <consortium name="WormBaseParasite"/>
        </authorList>
    </citation>
    <scope>IDENTIFICATION</scope>
</reference>
<accession>A0A0M3IWF3</accession>
<proteinExistence type="predicted"/>
<keyword evidence="1" id="KW-1185">Reference proteome</keyword>
<protein>
    <submittedName>
        <fullName evidence="2">V-SNARE domain-containing protein</fullName>
    </submittedName>
</protein>
<evidence type="ECO:0000313" key="1">
    <source>
        <dbReference type="Proteomes" id="UP000036681"/>
    </source>
</evidence>
<dbReference type="WBParaSite" id="ALUE_0002308101-mRNA-1">
    <property type="protein sequence ID" value="ALUE_0002308101-mRNA-1"/>
    <property type="gene ID" value="ALUE_0002308101"/>
</dbReference>
<organism evidence="1 2">
    <name type="scientific">Ascaris lumbricoides</name>
    <name type="common">Giant roundworm</name>
    <dbReference type="NCBI Taxonomy" id="6252"/>
    <lineage>
        <taxon>Eukaryota</taxon>
        <taxon>Metazoa</taxon>
        <taxon>Ecdysozoa</taxon>
        <taxon>Nematoda</taxon>
        <taxon>Chromadorea</taxon>
        <taxon>Rhabditida</taxon>
        <taxon>Spirurina</taxon>
        <taxon>Ascaridomorpha</taxon>
        <taxon>Ascaridoidea</taxon>
        <taxon>Ascarididae</taxon>
        <taxon>Ascaris</taxon>
    </lineage>
</organism>
<dbReference type="AlphaFoldDB" id="A0A0M3IWF3"/>
<sequence length="134" mass="15389">MAKMPRYGQNQAMGYLQASCSEYEKMVAEFNETLDRVEGIISAKLNRDPNVSIILLEKVERDARAAEQLQRRQKEMAKMPRYGQNQAMGYLQASCSEYEKMVAEFNETLDRVEGIISAKLNRDPNVSISFTFTY</sequence>